<gene>
    <name evidence="4" type="primary">hldC</name>
    <name evidence="4" type="ORF">CSEC_0681</name>
</gene>
<dbReference type="AlphaFoldDB" id="A0A090DXH8"/>
<dbReference type="STRING" id="1437425.CSEC_0681"/>
<evidence type="ECO:0000313" key="5">
    <source>
        <dbReference type="Proteomes" id="UP000031552"/>
    </source>
</evidence>
<keyword evidence="2 4" id="KW-0548">Nucleotidyltransferase</keyword>
<dbReference type="eggNOG" id="COG0615">
    <property type="taxonomic scope" value="Bacteria"/>
</dbReference>
<evidence type="ECO:0000256" key="2">
    <source>
        <dbReference type="ARBA" id="ARBA00022695"/>
    </source>
</evidence>
<evidence type="ECO:0000313" key="4">
    <source>
        <dbReference type="EMBL" id="CDR33514.1"/>
    </source>
</evidence>
<comment type="caution">
    <text evidence="4">The sequence shown here is derived from an EMBL/GenBank/DDBJ whole genome shotgun (WGS) entry which is preliminary data.</text>
</comment>
<feature type="domain" description="Cytidyltransferase-like" evidence="3">
    <location>
        <begin position="43"/>
        <end position="132"/>
    </location>
</feature>
<keyword evidence="1 4" id="KW-0808">Transferase</keyword>
<dbReference type="EC" id="2.7.7.70" evidence="4"/>
<dbReference type="Pfam" id="PF01467">
    <property type="entry name" value="CTP_transf_like"/>
    <property type="match status" value="1"/>
</dbReference>
<dbReference type="PANTHER" id="PTHR43793">
    <property type="entry name" value="FAD SYNTHASE"/>
    <property type="match status" value="1"/>
</dbReference>
<keyword evidence="5" id="KW-1185">Reference proteome</keyword>
<evidence type="ECO:0000256" key="1">
    <source>
        <dbReference type="ARBA" id="ARBA00022679"/>
    </source>
</evidence>
<dbReference type="OrthoDB" id="9802794at2"/>
<reference evidence="4" key="1">
    <citation type="submission" date="2013-12" db="EMBL/GenBank/DDBJ databases">
        <authorList>
            <person name="Linke B."/>
        </authorList>
    </citation>
    <scope>NUCLEOTIDE SEQUENCE [LARGE SCALE GENOMIC DNA]</scope>
    <source>
        <strain evidence="4">CRIB-18</strain>
    </source>
</reference>
<dbReference type="InterPro" id="IPR050385">
    <property type="entry name" value="Archaeal_FAD_synthase"/>
</dbReference>
<dbReference type="EMBL" id="CCEJ010000003">
    <property type="protein sequence ID" value="CDR33514.1"/>
    <property type="molecule type" value="Genomic_DNA"/>
</dbReference>
<dbReference type="SUPFAM" id="SSF52374">
    <property type="entry name" value="Nucleotidylyl transferase"/>
    <property type="match status" value="1"/>
</dbReference>
<dbReference type="PANTHER" id="PTHR43793:SF2">
    <property type="entry name" value="BIFUNCTIONAL PROTEIN HLDE"/>
    <property type="match status" value="1"/>
</dbReference>
<dbReference type="GO" id="GO:0016779">
    <property type="term" value="F:nucleotidyltransferase activity"/>
    <property type="evidence" value="ECO:0007669"/>
    <property type="project" value="UniProtKB-KW"/>
</dbReference>
<evidence type="ECO:0000259" key="3">
    <source>
        <dbReference type="Pfam" id="PF01467"/>
    </source>
</evidence>
<dbReference type="RefSeq" id="WP_053331730.1">
    <property type="nucleotide sequence ID" value="NZ_CCEJ010000003.1"/>
</dbReference>
<proteinExistence type="predicted"/>
<dbReference type="NCBIfam" id="TIGR00125">
    <property type="entry name" value="cyt_tran_rel"/>
    <property type="match status" value="1"/>
</dbReference>
<organism evidence="4 5">
    <name type="scientific">Candidatus Criblamydia sequanensis CRIB-18</name>
    <dbReference type="NCBI Taxonomy" id="1437425"/>
    <lineage>
        <taxon>Bacteria</taxon>
        <taxon>Pseudomonadati</taxon>
        <taxon>Chlamydiota</taxon>
        <taxon>Chlamydiia</taxon>
        <taxon>Parachlamydiales</taxon>
        <taxon>Candidatus Criblamydiaceae</taxon>
        <taxon>Candidatus Criblamydia</taxon>
    </lineage>
</organism>
<dbReference type="InterPro" id="IPR004821">
    <property type="entry name" value="Cyt_trans-like"/>
</dbReference>
<sequence>MRLSESKATRAWKEDCRFKWIPPKELESKVRELRKNGKTIATLNGSFDLLHAGHLHIIYEASQLADVLIVALNSDSSIHLYKGKHLPIVPLVYRLEMLSAIGFVSYVTWFDELDPCSLLDEIKPDVHVNGIEYGENCIEAEVVKRNGGILHLTERLPGLATSDLIKKIKKNQ</sequence>
<dbReference type="Gene3D" id="3.40.50.620">
    <property type="entry name" value="HUPs"/>
    <property type="match status" value="1"/>
</dbReference>
<dbReference type="InterPro" id="IPR014729">
    <property type="entry name" value="Rossmann-like_a/b/a_fold"/>
</dbReference>
<name>A0A090DXH8_9BACT</name>
<dbReference type="Proteomes" id="UP000031552">
    <property type="component" value="Unassembled WGS sequence"/>
</dbReference>
<accession>A0A090DXH8</accession>
<protein>
    <submittedName>
        <fullName evidence="4">D-beta-D-heptose 1-phosphate adenosyltransferase</fullName>
        <ecNumber evidence="4">2.7.7.70</ecNumber>
    </submittedName>
</protein>
<reference evidence="4" key="2">
    <citation type="submission" date="2014-09" db="EMBL/GenBank/DDBJ databases">
        <title>Criblamydia sequanensis harbors a mega-plasmid encoding arsenite resistance.</title>
        <authorList>
            <person name="Bertelli C."/>
            <person name="Goesmann A."/>
            <person name="Greub G."/>
        </authorList>
    </citation>
    <scope>NUCLEOTIDE SEQUENCE [LARGE SCALE GENOMIC DNA]</scope>
    <source>
        <strain evidence="4">CRIB-18</strain>
    </source>
</reference>